<keyword evidence="6" id="KW-1185">Reference proteome</keyword>
<gene>
    <name evidence="5" type="ORF">CAEBREN_03784</name>
</gene>
<comment type="subcellular location">
    <subcellularLocation>
        <location evidence="1">Nucleus</location>
    </subcellularLocation>
</comment>
<evidence type="ECO:0000256" key="1">
    <source>
        <dbReference type="ARBA" id="ARBA00004123"/>
    </source>
</evidence>
<proteinExistence type="predicted"/>
<reference evidence="6" key="1">
    <citation type="submission" date="2011-07" db="EMBL/GenBank/DDBJ databases">
        <authorList>
            <consortium name="Caenorhabditis brenneri Sequencing and Analysis Consortium"/>
            <person name="Wilson R.K."/>
        </authorList>
    </citation>
    <scope>NUCLEOTIDE SEQUENCE [LARGE SCALE GENOMIC DNA]</scope>
    <source>
        <strain evidence="6">PB2801</strain>
    </source>
</reference>
<dbReference type="HOGENOM" id="CLU_1769686_0_0_1"/>
<dbReference type="Gene3D" id="2.40.50.40">
    <property type="match status" value="1"/>
</dbReference>
<dbReference type="CDD" id="cd00034">
    <property type="entry name" value="CSD"/>
    <property type="match status" value="1"/>
</dbReference>
<dbReference type="AlphaFoldDB" id="G0NQW2"/>
<dbReference type="InParanoid" id="G0NQW2"/>
<keyword evidence="2" id="KW-0539">Nucleus</keyword>
<dbReference type="Pfam" id="PF01393">
    <property type="entry name" value="Chromo_shadow"/>
    <property type="match status" value="1"/>
</dbReference>
<dbReference type="Proteomes" id="UP000008068">
    <property type="component" value="Unassembled WGS sequence"/>
</dbReference>
<protein>
    <recommendedName>
        <fullName evidence="4">Chromo shadow domain-containing protein</fullName>
    </recommendedName>
</protein>
<dbReference type="SUPFAM" id="SSF54160">
    <property type="entry name" value="Chromo domain-like"/>
    <property type="match status" value="1"/>
</dbReference>
<evidence type="ECO:0000313" key="6">
    <source>
        <dbReference type="Proteomes" id="UP000008068"/>
    </source>
</evidence>
<sequence length="147" mass="17311">MKKLRRSATKYHLAAEILKWWRHRATVEGSEPGSAIPDSQKMLWRRRRPRRRLQVRPSAPPLTADEEGIWSSGHAGEDYLIGRKIVRIHGTKRIVLRRNSKLCFLCQFKDKTQKFIVRELVNKHDPHAVIRYYEDNIAAMKTTTLIR</sequence>
<accession>G0NQW2</accession>
<evidence type="ECO:0000256" key="2">
    <source>
        <dbReference type="ARBA" id="ARBA00023242"/>
    </source>
</evidence>
<dbReference type="InterPro" id="IPR008251">
    <property type="entry name" value="Chromo_shadow_dom"/>
</dbReference>
<organism evidence="6">
    <name type="scientific">Caenorhabditis brenneri</name>
    <name type="common">Nematode worm</name>
    <dbReference type="NCBI Taxonomy" id="135651"/>
    <lineage>
        <taxon>Eukaryota</taxon>
        <taxon>Metazoa</taxon>
        <taxon>Ecdysozoa</taxon>
        <taxon>Nematoda</taxon>
        <taxon>Chromadorea</taxon>
        <taxon>Rhabditida</taxon>
        <taxon>Rhabditina</taxon>
        <taxon>Rhabditomorpha</taxon>
        <taxon>Rhabditoidea</taxon>
        <taxon>Rhabditidae</taxon>
        <taxon>Peloderinae</taxon>
        <taxon>Caenorhabditis</taxon>
    </lineage>
</organism>
<dbReference type="GO" id="GO:0005634">
    <property type="term" value="C:nucleus"/>
    <property type="evidence" value="ECO:0007669"/>
    <property type="project" value="UniProtKB-SubCell"/>
</dbReference>
<evidence type="ECO:0000256" key="3">
    <source>
        <dbReference type="SAM" id="MobiDB-lite"/>
    </source>
</evidence>
<name>G0NQW2_CAEBE</name>
<evidence type="ECO:0000259" key="4">
    <source>
        <dbReference type="Pfam" id="PF01393"/>
    </source>
</evidence>
<dbReference type="EMBL" id="GL379928">
    <property type="protein sequence ID" value="EGT35923.1"/>
    <property type="molecule type" value="Genomic_DNA"/>
</dbReference>
<dbReference type="InterPro" id="IPR016197">
    <property type="entry name" value="Chromo-like_dom_sf"/>
</dbReference>
<feature type="domain" description="Chromo shadow" evidence="4">
    <location>
        <begin position="99"/>
        <end position="137"/>
    </location>
</feature>
<feature type="region of interest" description="Disordered" evidence="3">
    <location>
        <begin position="47"/>
        <end position="69"/>
    </location>
</feature>
<evidence type="ECO:0000313" key="5">
    <source>
        <dbReference type="EMBL" id="EGT35923.1"/>
    </source>
</evidence>